<comment type="caution">
    <text evidence="2">The sequence shown here is derived from an EMBL/GenBank/DDBJ whole genome shotgun (WGS) entry which is preliminary data.</text>
</comment>
<gene>
    <name evidence="2" type="ORF">GAK29_01806</name>
</gene>
<accession>A0A833PFK7</accession>
<dbReference type="Proteomes" id="UP000490535">
    <property type="component" value="Unassembled WGS sequence"/>
</dbReference>
<proteinExistence type="predicted"/>
<feature type="region of interest" description="Disordered" evidence="1">
    <location>
        <begin position="1"/>
        <end position="22"/>
    </location>
</feature>
<evidence type="ECO:0000256" key="1">
    <source>
        <dbReference type="SAM" id="MobiDB-lite"/>
    </source>
</evidence>
<dbReference type="AlphaFoldDB" id="A0A833PFK7"/>
<name>A0A833PFK7_ACIBZ</name>
<reference evidence="3" key="1">
    <citation type="journal article" date="2020" name="MBio">
        <title>Horizontal gene transfer to a defensive symbiont with a reduced genome amongst a multipartite beetle microbiome.</title>
        <authorList>
            <person name="Waterworth S.C."/>
            <person name="Florez L.V."/>
            <person name="Rees E.R."/>
            <person name="Hertweck C."/>
            <person name="Kaltenpoth M."/>
            <person name="Kwan J.C."/>
        </authorList>
    </citation>
    <scope>NUCLEOTIDE SEQUENCE [LARGE SCALE GENOMIC DNA]</scope>
</reference>
<evidence type="ECO:0000313" key="3">
    <source>
        <dbReference type="Proteomes" id="UP000490535"/>
    </source>
</evidence>
<protein>
    <submittedName>
        <fullName evidence="2">Uncharacterized protein</fullName>
    </submittedName>
</protein>
<dbReference type="EMBL" id="WNDP01000036">
    <property type="protein sequence ID" value="KAF1025651.1"/>
    <property type="molecule type" value="Genomic_DNA"/>
</dbReference>
<sequence>MNSLRLNVYQEPDAPPPPELLPLLDDELELEEDELLFDELEEELE</sequence>
<organism evidence="2 3">
    <name type="scientific">Acinetobacter bereziniae</name>
    <name type="common">Acinetobacter genomosp. 10</name>
    <dbReference type="NCBI Taxonomy" id="106648"/>
    <lineage>
        <taxon>Bacteria</taxon>
        <taxon>Pseudomonadati</taxon>
        <taxon>Pseudomonadota</taxon>
        <taxon>Gammaproteobacteria</taxon>
        <taxon>Moraxellales</taxon>
        <taxon>Moraxellaceae</taxon>
        <taxon>Acinetobacter</taxon>
    </lineage>
</organism>
<evidence type="ECO:0000313" key="2">
    <source>
        <dbReference type="EMBL" id="KAF1025651.1"/>
    </source>
</evidence>